<dbReference type="InterPro" id="IPR012337">
    <property type="entry name" value="RNaseH-like_sf"/>
</dbReference>
<accession>A0A1R4LUY2</accession>
<proteinExistence type="predicted"/>
<evidence type="ECO:0000313" key="2">
    <source>
        <dbReference type="EMBL" id="SJN60114.1"/>
    </source>
</evidence>
<reference evidence="3" key="1">
    <citation type="submission" date="2017-02" db="EMBL/GenBank/DDBJ databases">
        <authorList>
            <person name="Rodrigo-Torres L."/>
            <person name="Arahal R.D."/>
            <person name="Lucena T."/>
        </authorList>
    </citation>
    <scope>NUCLEOTIDE SEQUENCE [LARGE SCALE GENOMIC DNA]</scope>
    <source>
        <strain evidence="3">CECT 7878</strain>
    </source>
</reference>
<organism evidence="2 3">
    <name type="scientific">Vibrio ruber (strain DSM 16370 / JCM 11486 / BCRC 17186 / CECT 7878 / LMG 23124 / VR1)</name>
    <dbReference type="NCBI Taxonomy" id="1123498"/>
    <lineage>
        <taxon>Bacteria</taxon>
        <taxon>Pseudomonadati</taxon>
        <taxon>Pseudomonadota</taxon>
        <taxon>Gammaproteobacteria</taxon>
        <taxon>Vibrionales</taxon>
        <taxon>Vibrionaceae</taxon>
        <taxon>Vibrio</taxon>
    </lineage>
</organism>
<dbReference type="NCBIfam" id="NF033545">
    <property type="entry name" value="transpos_IS630"/>
    <property type="match status" value="1"/>
</dbReference>
<dbReference type="Pfam" id="PF13565">
    <property type="entry name" value="HTH_32"/>
    <property type="match status" value="1"/>
</dbReference>
<dbReference type="InterPro" id="IPR036397">
    <property type="entry name" value="RNaseH_sf"/>
</dbReference>
<dbReference type="STRING" id="1123498.VR7878_04018"/>
<evidence type="ECO:0000259" key="1">
    <source>
        <dbReference type="Pfam" id="PF13358"/>
    </source>
</evidence>
<dbReference type="SUPFAM" id="SSF53098">
    <property type="entry name" value="Ribonuclease H-like"/>
    <property type="match status" value="1"/>
</dbReference>
<dbReference type="AlphaFoldDB" id="A0A1R4LUY2"/>
<gene>
    <name evidence="2" type="ORF">VR7878_04018</name>
</gene>
<keyword evidence="3" id="KW-1185">Reference proteome</keyword>
<name>A0A1R4LUY2_VIBR1</name>
<dbReference type="Gene3D" id="3.30.420.10">
    <property type="entry name" value="Ribonuclease H-like superfamily/Ribonuclease H"/>
    <property type="match status" value="1"/>
</dbReference>
<sequence>MILTLPDRAERRRIIKKMHKTKDKDHYRRLNAILLLASGQTVTKVSLLLAAARSSVNRWIHWYTEYGLEGLESTTRGRAQKLPFVQIAAILKTLIAMSPQHLGYQRSRWSTELMAMEVNRIFDLKVHASTIRRWLPKLGIVWRRAAPTLHIKDPEKEEKLARIRQALEQCNVDHPVFYEDEVDIHLNPKIGADWMHQGKGQQKKVITPGQNAKHYLAGALHATTGKVTYIASTSKSSELFIAMLECLKRQYRRAKTITLIVDNYIIHKSKKTQSWLKLNPKFILLFQPVYSPWVNKIEKLWHALHETVTRNHQCKTMWQLLQRVRYFMDNVSPFPGSGYGLMRVEHN</sequence>
<dbReference type="SUPFAM" id="SSF46689">
    <property type="entry name" value="Homeodomain-like"/>
    <property type="match status" value="1"/>
</dbReference>
<dbReference type="EMBL" id="FULE01000094">
    <property type="protein sequence ID" value="SJN60114.1"/>
    <property type="molecule type" value="Genomic_DNA"/>
</dbReference>
<protein>
    <submittedName>
        <fullName evidence="2">Integrase core domain protein</fullName>
    </submittedName>
</protein>
<dbReference type="RefSeq" id="WP_077337811.1">
    <property type="nucleotide sequence ID" value="NZ_FULE01000094.1"/>
</dbReference>
<dbReference type="Proteomes" id="UP000188276">
    <property type="component" value="Unassembled WGS sequence"/>
</dbReference>
<dbReference type="Pfam" id="PF13358">
    <property type="entry name" value="DDE_3"/>
    <property type="match status" value="1"/>
</dbReference>
<feature type="domain" description="Tc1-like transposase DDE" evidence="1">
    <location>
        <begin position="176"/>
        <end position="317"/>
    </location>
</feature>
<dbReference type="InterPro" id="IPR038717">
    <property type="entry name" value="Tc1-like_DDE_dom"/>
</dbReference>
<dbReference type="GO" id="GO:0003676">
    <property type="term" value="F:nucleic acid binding"/>
    <property type="evidence" value="ECO:0007669"/>
    <property type="project" value="InterPro"/>
</dbReference>
<evidence type="ECO:0000313" key="3">
    <source>
        <dbReference type="Proteomes" id="UP000188276"/>
    </source>
</evidence>
<dbReference type="InterPro" id="IPR009057">
    <property type="entry name" value="Homeodomain-like_sf"/>
</dbReference>
<dbReference type="InterPro" id="IPR047655">
    <property type="entry name" value="Transpos_IS630-like"/>
</dbReference>
<dbReference type="OrthoDB" id="5379828at2"/>